<protein>
    <submittedName>
        <fullName evidence="3">Light-inducible protein CPRF-2</fullName>
    </submittedName>
</protein>
<comment type="caution">
    <text evidence="3">The sequence shown here is derived from an EMBL/GenBank/DDBJ whole genome shotgun (WGS) entry which is preliminary data.</text>
</comment>
<dbReference type="Pfam" id="PF20431">
    <property type="entry name" value="E_motif"/>
    <property type="match status" value="1"/>
</dbReference>
<dbReference type="NCBIfam" id="TIGR00756">
    <property type="entry name" value="PPR"/>
    <property type="match status" value="1"/>
</dbReference>
<dbReference type="GO" id="GO:0003723">
    <property type="term" value="F:RNA binding"/>
    <property type="evidence" value="ECO:0007669"/>
    <property type="project" value="InterPro"/>
</dbReference>
<gene>
    <name evidence="3" type="ORF">F3Y22_tig00003435pilonHSYRG00098</name>
</gene>
<keyword evidence="1" id="KW-0677">Repeat</keyword>
<evidence type="ECO:0000256" key="2">
    <source>
        <dbReference type="PROSITE-ProRule" id="PRU00708"/>
    </source>
</evidence>
<dbReference type="Proteomes" id="UP000436088">
    <property type="component" value="Unassembled WGS sequence"/>
</dbReference>
<dbReference type="Gene3D" id="1.25.40.10">
    <property type="entry name" value="Tetratricopeptide repeat domain"/>
    <property type="match status" value="2"/>
</dbReference>
<name>A0A6A3CLU6_HIBSY</name>
<evidence type="ECO:0000256" key="1">
    <source>
        <dbReference type="ARBA" id="ARBA00022737"/>
    </source>
</evidence>
<dbReference type="InterPro" id="IPR002885">
    <property type="entry name" value="PPR_rpt"/>
</dbReference>
<dbReference type="PANTHER" id="PTHR47926">
    <property type="entry name" value="PENTATRICOPEPTIDE REPEAT-CONTAINING PROTEIN"/>
    <property type="match status" value="1"/>
</dbReference>
<dbReference type="PANTHER" id="PTHR47926:SF537">
    <property type="entry name" value="PENTACOTRIPEPTIDE-REPEAT REGION OF PRORP DOMAIN-CONTAINING PROTEIN"/>
    <property type="match status" value="1"/>
</dbReference>
<dbReference type="InterPro" id="IPR046960">
    <property type="entry name" value="PPR_At4g14850-like_plant"/>
</dbReference>
<keyword evidence="4" id="KW-1185">Reference proteome</keyword>
<dbReference type="InterPro" id="IPR046848">
    <property type="entry name" value="E_motif"/>
</dbReference>
<dbReference type="GO" id="GO:0009451">
    <property type="term" value="P:RNA modification"/>
    <property type="evidence" value="ECO:0007669"/>
    <property type="project" value="InterPro"/>
</dbReference>
<evidence type="ECO:0000313" key="4">
    <source>
        <dbReference type="Proteomes" id="UP000436088"/>
    </source>
</evidence>
<dbReference type="InterPro" id="IPR011990">
    <property type="entry name" value="TPR-like_helical_dom_sf"/>
</dbReference>
<dbReference type="PROSITE" id="PS51375">
    <property type="entry name" value="PPR"/>
    <property type="match status" value="1"/>
</dbReference>
<proteinExistence type="predicted"/>
<dbReference type="AlphaFoldDB" id="A0A6A3CLU6"/>
<feature type="repeat" description="PPR" evidence="2">
    <location>
        <begin position="207"/>
        <end position="242"/>
    </location>
</feature>
<reference evidence="3" key="1">
    <citation type="submission" date="2019-09" db="EMBL/GenBank/DDBJ databases">
        <title>Draft genome information of white flower Hibiscus syriacus.</title>
        <authorList>
            <person name="Kim Y.-M."/>
        </authorList>
    </citation>
    <scope>NUCLEOTIDE SEQUENCE [LARGE SCALE GENOMIC DNA]</scope>
    <source>
        <strain evidence="3">YM2019G1</strain>
    </source>
</reference>
<dbReference type="FunFam" id="1.25.40.10:FF:000242">
    <property type="entry name" value="Pentatricopeptide repeat-containing protein"/>
    <property type="match status" value="1"/>
</dbReference>
<evidence type="ECO:0000313" key="3">
    <source>
        <dbReference type="EMBL" id="KAE8729677.1"/>
    </source>
</evidence>
<dbReference type="EMBL" id="VEPZ02000220">
    <property type="protein sequence ID" value="KAE8729677.1"/>
    <property type="molecule type" value="Genomic_DNA"/>
</dbReference>
<organism evidence="3 4">
    <name type="scientific">Hibiscus syriacus</name>
    <name type="common">Rose of Sharon</name>
    <dbReference type="NCBI Taxonomy" id="106335"/>
    <lineage>
        <taxon>Eukaryota</taxon>
        <taxon>Viridiplantae</taxon>
        <taxon>Streptophyta</taxon>
        <taxon>Embryophyta</taxon>
        <taxon>Tracheophyta</taxon>
        <taxon>Spermatophyta</taxon>
        <taxon>Magnoliopsida</taxon>
        <taxon>eudicotyledons</taxon>
        <taxon>Gunneridae</taxon>
        <taxon>Pentapetalae</taxon>
        <taxon>rosids</taxon>
        <taxon>malvids</taxon>
        <taxon>Malvales</taxon>
        <taxon>Malvaceae</taxon>
        <taxon>Malvoideae</taxon>
        <taxon>Hibiscus</taxon>
    </lineage>
</organism>
<sequence>MYSIFTFAYWVSKGHLVFDYFTYIFVLGACARSPSLSTLWLGREVHVKAFKSGFMSNLLVETTLIHLYANNKDVLSARRVFDEMTERSSATWNAMIRGYTSQQERAKKCCREALVLFRDMLNGVLGRLLLILPWFCVLSACSQLGELYSGACVHGFIEKTICRPEDDVFIGTGLVDMYAKSGLALHGRGKEALELLDAMGDFGIKPNPATFTSLLFACCHAGLTEEGLKLFQNTRSRFSIKPHIQHYGCIVDLLGRAGYLNEAYDFIIEMPIKPDAILWRSLSSACNVHGDLAMAEKVGKILLRLKPSKNSLHVTVTIEDYIALSNVYASAGRWRQVETVRKKMKSKRVETRPGGSFIQTISEST</sequence>
<accession>A0A6A3CLU6</accession>
<dbReference type="Pfam" id="PF01535">
    <property type="entry name" value="PPR"/>
    <property type="match status" value="4"/>
</dbReference>